<keyword evidence="3" id="KW-1185">Reference proteome</keyword>
<dbReference type="EMBL" id="JNBR01000014">
    <property type="protein sequence ID" value="OQS01110.1"/>
    <property type="molecule type" value="Genomic_DNA"/>
</dbReference>
<feature type="coiled-coil region" evidence="1">
    <location>
        <begin position="56"/>
        <end position="90"/>
    </location>
</feature>
<gene>
    <name evidence="2" type="ORF">ACHHYP_01810</name>
</gene>
<accession>A0A1V9ZTK8</accession>
<comment type="caution">
    <text evidence="2">The sequence shown here is derived from an EMBL/GenBank/DDBJ whole genome shotgun (WGS) entry which is preliminary data.</text>
</comment>
<evidence type="ECO:0000256" key="1">
    <source>
        <dbReference type="SAM" id="Coils"/>
    </source>
</evidence>
<evidence type="ECO:0000313" key="3">
    <source>
        <dbReference type="Proteomes" id="UP000243579"/>
    </source>
</evidence>
<evidence type="ECO:0000313" key="2">
    <source>
        <dbReference type="EMBL" id="OQS01110.1"/>
    </source>
</evidence>
<proteinExistence type="predicted"/>
<dbReference type="OrthoDB" id="72216at2759"/>
<organism evidence="2 3">
    <name type="scientific">Achlya hypogyna</name>
    <name type="common">Oomycete</name>
    <name type="synonym">Protoachlya hypogyna</name>
    <dbReference type="NCBI Taxonomy" id="1202772"/>
    <lineage>
        <taxon>Eukaryota</taxon>
        <taxon>Sar</taxon>
        <taxon>Stramenopiles</taxon>
        <taxon>Oomycota</taxon>
        <taxon>Saprolegniomycetes</taxon>
        <taxon>Saprolegniales</taxon>
        <taxon>Achlyaceae</taxon>
        <taxon>Achlya</taxon>
    </lineage>
</organism>
<reference evidence="2 3" key="1">
    <citation type="journal article" date="2014" name="Genome Biol. Evol.">
        <title>The secreted proteins of Achlya hypogyna and Thraustotheca clavata identify the ancestral oomycete secretome and reveal gene acquisitions by horizontal gene transfer.</title>
        <authorList>
            <person name="Misner I."/>
            <person name="Blouin N."/>
            <person name="Leonard G."/>
            <person name="Richards T.A."/>
            <person name="Lane C.E."/>
        </authorList>
    </citation>
    <scope>NUCLEOTIDE SEQUENCE [LARGE SCALE GENOMIC DNA]</scope>
    <source>
        <strain evidence="2 3">ATCC 48635</strain>
    </source>
</reference>
<dbReference type="Proteomes" id="UP000243579">
    <property type="component" value="Unassembled WGS sequence"/>
</dbReference>
<sequence length="363" mass="42102">MGMEPGAWGGDLPLLDDNALFDMLHELNDDAPLGPATARGSDEFKERERERKVQYRRRVKEEVLAVRRLAQRLEEDRNRLRERQAERRLAYSVPGQREAIEHWSVVAKEHQRYNAAALLLGQSLRDSLRHQINLAMSYQRTLYHMNQAFVRHDRRSSFQRMLQEHMDEGLRGYIRWKLDEAKDRDNQCHVTLNSARTDIAQVDVVRCSRRVGIRPADATDAIWRRLTGESTHNVPATRIAQRLDTIDSQTCFTRVYLCDTAAPFALNVVQHRYNFPDKHIIVYRTVEEDDPFQLDVLKWRVMCWVEIRADGDDTRIHEYIRYIQGGSGGLLPILLGCHDTDAAAALTTWMERVVASLYSCCAD</sequence>
<evidence type="ECO:0008006" key="4">
    <source>
        <dbReference type="Google" id="ProtNLM"/>
    </source>
</evidence>
<protein>
    <recommendedName>
        <fullName evidence="4">START domain-containing protein</fullName>
    </recommendedName>
</protein>
<name>A0A1V9ZTK8_ACHHY</name>
<keyword evidence="1" id="KW-0175">Coiled coil</keyword>
<dbReference type="AlphaFoldDB" id="A0A1V9ZTK8"/>